<dbReference type="Gene3D" id="1.10.12.10">
    <property type="entry name" value="Lyase 2-enoyl-coa Hydratase, Chain A, domain 2"/>
    <property type="match status" value="1"/>
</dbReference>
<evidence type="ECO:0000256" key="3">
    <source>
        <dbReference type="ARBA" id="ARBA00022946"/>
    </source>
</evidence>
<reference evidence="7" key="2">
    <citation type="journal article" date="2021" name="Syst. Appl. Microbiol.">
        <title>Roseomonas hellenica sp. nov., isolated from roots of wild-growing Alkanna tinctoria.</title>
        <authorList>
            <person name="Rat A."/>
            <person name="Naranjo H.D."/>
            <person name="Lebbe L."/>
            <person name="Cnockaert M."/>
            <person name="Krigas N."/>
            <person name="Grigoriadou K."/>
            <person name="Maloupa E."/>
            <person name="Willems A."/>
        </authorList>
    </citation>
    <scope>NUCLEOTIDE SEQUENCE</scope>
    <source>
        <strain evidence="7">LMG 31228</strain>
    </source>
</reference>
<comment type="function">
    <text evidence="5">May play a role in fatty acid biosynthesis and insulin sensitivity.</text>
</comment>
<gene>
    <name evidence="7" type="ORF">GXW74_26295</name>
</gene>
<sequence>MSAAKEMGAEAPLLLREDGADGVTILTLNRPAARNSLSLRMLEALENSLAEIGENGRIRCVVLAAAGPVFSAGHDLREITAHRADADGGRGFFDRAMETCSRVMQAIVGLPQPVVAAVQGVATAAGCQLVATCDLAVASDHARFCTPGVDIGLFCSTPAVALARAVPRKAAMEMLMLGDMIPAEEAFRIGLVNRVVPAEKVMDTALELAGRIAARSALTVRMGKRAFYRQVDLPLGEAYREAACVMAENLMAHDAAEGIGAFLEKRRPVWEDR</sequence>
<dbReference type="PANTHER" id="PTHR43602">
    <property type="match status" value="1"/>
</dbReference>
<dbReference type="Gene3D" id="3.90.226.10">
    <property type="entry name" value="2-enoyl-CoA Hydratase, Chain A, domain 1"/>
    <property type="match status" value="1"/>
</dbReference>
<dbReference type="InterPro" id="IPR052377">
    <property type="entry name" value="Mitochondrial_ECH-domain"/>
</dbReference>
<dbReference type="InterPro" id="IPR029045">
    <property type="entry name" value="ClpP/crotonase-like_dom_sf"/>
</dbReference>
<reference evidence="7" key="1">
    <citation type="submission" date="2020-01" db="EMBL/GenBank/DDBJ databases">
        <authorList>
            <person name="Rat A."/>
        </authorList>
    </citation>
    <scope>NUCLEOTIDE SEQUENCE</scope>
    <source>
        <strain evidence="7">LMG 31228</strain>
    </source>
</reference>
<protein>
    <recommendedName>
        <fullName evidence="6">Enoyl-CoA hydratase domain-containing protein 3, mitochondrial</fullName>
    </recommendedName>
</protein>
<dbReference type="CDD" id="cd06558">
    <property type="entry name" value="crotonase-like"/>
    <property type="match status" value="1"/>
</dbReference>
<dbReference type="GO" id="GO:0006631">
    <property type="term" value="P:fatty acid metabolic process"/>
    <property type="evidence" value="ECO:0007669"/>
    <property type="project" value="UniProtKB-KW"/>
</dbReference>
<evidence type="ECO:0000256" key="1">
    <source>
        <dbReference type="ARBA" id="ARBA00005254"/>
    </source>
</evidence>
<keyword evidence="8" id="KW-1185">Reference proteome</keyword>
<dbReference type="RefSeq" id="WP_211849723.1">
    <property type="nucleotide sequence ID" value="NZ_JAAEDL010000050.1"/>
</dbReference>
<dbReference type="Proteomes" id="UP001138709">
    <property type="component" value="Unassembled WGS sequence"/>
</dbReference>
<name>A0A9X9XJX0_9PROT</name>
<evidence type="ECO:0000256" key="2">
    <source>
        <dbReference type="ARBA" id="ARBA00022832"/>
    </source>
</evidence>
<dbReference type="SUPFAM" id="SSF52096">
    <property type="entry name" value="ClpP/crotonase"/>
    <property type="match status" value="1"/>
</dbReference>
<organism evidence="7 8">
    <name type="scientific">Neoroseomonas eburnea</name>
    <dbReference type="NCBI Taxonomy" id="1346889"/>
    <lineage>
        <taxon>Bacteria</taxon>
        <taxon>Pseudomonadati</taxon>
        <taxon>Pseudomonadota</taxon>
        <taxon>Alphaproteobacteria</taxon>
        <taxon>Acetobacterales</taxon>
        <taxon>Acetobacteraceae</taxon>
        <taxon>Neoroseomonas</taxon>
    </lineage>
</organism>
<keyword evidence="4" id="KW-0443">Lipid metabolism</keyword>
<evidence type="ECO:0000313" key="8">
    <source>
        <dbReference type="Proteomes" id="UP001138709"/>
    </source>
</evidence>
<dbReference type="Pfam" id="PF00378">
    <property type="entry name" value="ECH_1"/>
    <property type="match status" value="1"/>
</dbReference>
<proteinExistence type="inferred from homology"/>
<dbReference type="NCBIfam" id="NF006008">
    <property type="entry name" value="PRK08139.1"/>
    <property type="match status" value="1"/>
</dbReference>
<dbReference type="InterPro" id="IPR001753">
    <property type="entry name" value="Enoyl-CoA_hydra/iso"/>
</dbReference>
<dbReference type="GO" id="GO:0016836">
    <property type="term" value="F:hydro-lyase activity"/>
    <property type="evidence" value="ECO:0007669"/>
    <property type="project" value="TreeGrafter"/>
</dbReference>
<evidence type="ECO:0000313" key="7">
    <source>
        <dbReference type="EMBL" id="MBR0684006.1"/>
    </source>
</evidence>
<dbReference type="InterPro" id="IPR014748">
    <property type="entry name" value="Enoyl-CoA_hydra_C"/>
</dbReference>
<keyword evidence="2" id="KW-0276">Fatty acid metabolism</keyword>
<keyword evidence="3" id="KW-0809">Transit peptide</keyword>
<comment type="caution">
    <text evidence="7">The sequence shown here is derived from an EMBL/GenBank/DDBJ whole genome shotgun (WGS) entry which is preliminary data.</text>
</comment>
<accession>A0A9X9XJX0</accession>
<keyword evidence="7" id="KW-0456">Lyase</keyword>
<evidence type="ECO:0000256" key="6">
    <source>
        <dbReference type="ARBA" id="ARBA00040545"/>
    </source>
</evidence>
<dbReference type="EMBL" id="JAAEDL010000050">
    <property type="protein sequence ID" value="MBR0684006.1"/>
    <property type="molecule type" value="Genomic_DNA"/>
</dbReference>
<comment type="similarity">
    <text evidence="1">Belongs to the enoyl-CoA hydratase/isomerase family.</text>
</comment>
<evidence type="ECO:0000256" key="4">
    <source>
        <dbReference type="ARBA" id="ARBA00023098"/>
    </source>
</evidence>
<dbReference type="AlphaFoldDB" id="A0A9X9XJX0"/>
<evidence type="ECO:0000256" key="5">
    <source>
        <dbReference type="ARBA" id="ARBA00037410"/>
    </source>
</evidence>
<dbReference type="PANTHER" id="PTHR43602:SF1">
    <property type="entry name" value="ENOYL-COA HYDRATASE DOMAIN-CONTAINING PROTEIN 3, MITOCHONDRIAL"/>
    <property type="match status" value="1"/>
</dbReference>